<keyword evidence="3 5" id="KW-0732">Signal</keyword>
<name>A0A6C0PAQ6_9BACL</name>
<accession>A0A6C0PAQ6</accession>
<dbReference type="InterPro" id="IPR039424">
    <property type="entry name" value="SBP_5"/>
</dbReference>
<proteinExistence type="inferred from homology"/>
<reference evidence="7 8" key="1">
    <citation type="submission" date="2020-02" db="EMBL/GenBank/DDBJ databases">
        <title>Paenibacillus sp. nov., isolated from rhizosphere soil of tomato.</title>
        <authorList>
            <person name="Weon H.-Y."/>
            <person name="Lee S.A."/>
        </authorList>
    </citation>
    <scope>NUCLEOTIDE SEQUENCE [LARGE SCALE GENOMIC DNA]</scope>
    <source>
        <strain evidence="7 8">14171R-81</strain>
    </source>
</reference>
<dbReference type="PANTHER" id="PTHR30290:SF9">
    <property type="entry name" value="OLIGOPEPTIDE-BINDING PROTEIN APPA"/>
    <property type="match status" value="1"/>
</dbReference>
<comment type="similarity">
    <text evidence="1">Belongs to the bacterial solute-binding protein 5 family.</text>
</comment>
<keyword evidence="8" id="KW-1185">Reference proteome</keyword>
<dbReference type="GO" id="GO:0042597">
    <property type="term" value="C:periplasmic space"/>
    <property type="evidence" value="ECO:0007669"/>
    <property type="project" value="UniProtKB-ARBA"/>
</dbReference>
<evidence type="ECO:0000313" key="8">
    <source>
        <dbReference type="Proteomes" id="UP000479114"/>
    </source>
</evidence>
<feature type="domain" description="Solute-binding protein family 5" evidence="6">
    <location>
        <begin position="133"/>
        <end position="499"/>
    </location>
</feature>
<evidence type="ECO:0000256" key="5">
    <source>
        <dbReference type="SAM" id="SignalP"/>
    </source>
</evidence>
<evidence type="ECO:0000256" key="3">
    <source>
        <dbReference type="ARBA" id="ARBA00022729"/>
    </source>
</evidence>
<dbReference type="Gene3D" id="3.10.105.10">
    <property type="entry name" value="Dipeptide-binding Protein, Domain 3"/>
    <property type="match status" value="1"/>
</dbReference>
<evidence type="ECO:0000256" key="2">
    <source>
        <dbReference type="ARBA" id="ARBA00022448"/>
    </source>
</evidence>
<gene>
    <name evidence="7" type="ORF">GZH47_24415</name>
</gene>
<evidence type="ECO:0000259" key="6">
    <source>
        <dbReference type="Pfam" id="PF00496"/>
    </source>
</evidence>
<dbReference type="PIRSF" id="PIRSF002741">
    <property type="entry name" value="MppA"/>
    <property type="match status" value="1"/>
</dbReference>
<sequence>MGKRKKFAVVLSIVALAGSLLAGCSNSNSDSSDSAAANAQNADKPANANTNKPANADADKPANAAPSDDAGTTPTSDTPTDGGGIVISSFSDIVSINPMYVQDTASGDAAAFVYANLFDLDRQGNLAAEPWSLAAELPAISADGLTYTVKLKPEAKWSDGQPVTADDVKYTFDTMKNPDAGSPGISMVDKVDAVTKIDDHTVAFKLKQIFAPFRYALASAMAPYHVLKDVPVKDLAKNAFGSDPSNTVTNGPWKWSKWEHGQYLTFDADANYWGSTKPHIQTITYKIYADQNTETQALLKGDVDLTEAVPLTTLDAVKAKSDIDIILKPGPQYEYMQFNFNGANFPDKYSLFQSQKTRQAIATAINRQGMVDNILKGTGTLMNAPFLPNSWADPKDAAVNYAYDTEKAKAMLAEDGWKPGKDGILVKDGHRFAFELQYNAGNSRREQVAAVIQQNLKDVGIEVTPKAIDFASWIDQNVTPGKYQALLLSWSLSNPDPDGESIFSSKYFPPAGQNSGWYKNEKLDALWVKGYSTVDQNERKAIYADVAKEISTDLPYVFLYQYGLPEAVAKNKVHFAEADRPESSLAYGYFFHMINWWVTP</sequence>
<keyword evidence="2" id="KW-0813">Transport</keyword>
<dbReference type="RefSeq" id="WP_162643630.1">
    <property type="nucleotide sequence ID" value="NZ_CP048286.1"/>
</dbReference>
<dbReference type="GO" id="GO:1904680">
    <property type="term" value="F:peptide transmembrane transporter activity"/>
    <property type="evidence" value="ECO:0007669"/>
    <property type="project" value="TreeGrafter"/>
</dbReference>
<organism evidence="7 8">
    <name type="scientific">Paenibacillus rhizovicinus</name>
    <dbReference type="NCBI Taxonomy" id="2704463"/>
    <lineage>
        <taxon>Bacteria</taxon>
        <taxon>Bacillati</taxon>
        <taxon>Bacillota</taxon>
        <taxon>Bacilli</taxon>
        <taxon>Bacillales</taxon>
        <taxon>Paenibacillaceae</taxon>
        <taxon>Paenibacillus</taxon>
    </lineage>
</organism>
<dbReference type="InterPro" id="IPR030678">
    <property type="entry name" value="Peptide/Ni-bd"/>
</dbReference>
<feature type="signal peptide" evidence="5">
    <location>
        <begin position="1"/>
        <end position="22"/>
    </location>
</feature>
<dbReference type="Pfam" id="PF00496">
    <property type="entry name" value="SBP_bac_5"/>
    <property type="match status" value="1"/>
</dbReference>
<protein>
    <submittedName>
        <fullName evidence="7">Peptide ABC transporter substrate-binding protein</fullName>
    </submittedName>
</protein>
<dbReference type="GO" id="GO:0043190">
    <property type="term" value="C:ATP-binding cassette (ABC) transporter complex"/>
    <property type="evidence" value="ECO:0007669"/>
    <property type="project" value="InterPro"/>
</dbReference>
<dbReference type="GO" id="GO:0015833">
    <property type="term" value="P:peptide transport"/>
    <property type="evidence" value="ECO:0007669"/>
    <property type="project" value="TreeGrafter"/>
</dbReference>
<dbReference type="SUPFAM" id="SSF53850">
    <property type="entry name" value="Periplasmic binding protein-like II"/>
    <property type="match status" value="1"/>
</dbReference>
<dbReference type="Gene3D" id="3.90.76.10">
    <property type="entry name" value="Dipeptide-binding Protein, Domain 1"/>
    <property type="match status" value="1"/>
</dbReference>
<dbReference type="PANTHER" id="PTHR30290">
    <property type="entry name" value="PERIPLASMIC BINDING COMPONENT OF ABC TRANSPORTER"/>
    <property type="match status" value="1"/>
</dbReference>
<dbReference type="InterPro" id="IPR000914">
    <property type="entry name" value="SBP_5_dom"/>
</dbReference>
<dbReference type="Proteomes" id="UP000479114">
    <property type="component" value="Chromosome"/>
</dbReference>
<dbReference type="EMBL" id="CP048286">
    <property type="protein sequence ID" value="QHW33632.1"/>
    <property type="molecule type" value="Genomic_DNA"/>
</dbReference>
<evidence type="ECO:0000256" key="1">
    <source>
        <dbReference type="ARBA" id="ARBA00005695"/>
    </source>
</evidence>
<dbReference type="PROSITE" id="PS51257">
    <property type="entry name" value="PROKAR_LIPOPROTEIN"/>
    <property type="match status" value="1"/>
</dbReference>
<feature type="region of interest" description="Disordered" evidence="4">
    <location>
        <begin position="25"/>
        <end position="83"/>
    </location>
</feature>
<feature type="chain" id="PRO_5038733648" evidence="5">
    <location>
        <begin position="23"/>
        <end position="600"/>
    </location>
</feature>
<dbReference type="KEGG" id="prz:GZH47_24415"/>
<evidence type="ECO:0000256" key="4">
    <source>
        <dbReference type="SAM" id="MobiDB-lite"/>
    </source>
</evidence>
<evidence type="ECO:0000313" key="7">
    <source>
        <dbReference type="EMBL" id="QHW33632.1"/>
    </source>
</evidence>
<dbReference type="AlphaFoldDB" id="A0A6C0PAQ6"/>
<dbReference type="Gene3D" id="3.40.190.10">
    <property type="entry name" value="Periplasmic binding protein-like II"/>
    <property type="match status" value="1"/>
</dbReference>